<reference evidence="7" key="2">
    <citation type="submission" date="2020-09" db="EMBL/GenBank/DDBJ databases">
        <authorList>
            <person name="Sun Q."/>
            <person name="Kim S."/>
        </authorList>
    </citation>
    <scope>NUCLEOTIDE SEQUENCE</scope>
    <source>
        <strain evidence="7">KCTC 32422</strain>
    </source>
</reference>
<evidence type="ECO:0000259" key="6">
    <source>
        <dbReference type="Pfam" id="PF00924"/>
    </source>
</evidence>
<evidence type="ECO:0000313" key="8">
    <source>
        <dbReference type="Proteomes" id="UP000634139"/>
    </source>
</evidence>
<organism evidence="7 8">
    <name type="scientific">Novosphingobium arvoryzae</name>
    <dbReference type="NCBI Taxonomy" id="1256514"/>
    <lineage>
        <taxon>Bacteria</taxon>
        <taxon>Pseudomonadati</taxon>
        <taxon>Pseudomonadota</taxon>
        <taxon>Alphaproteobacteria</taxon>
        <taxon>Sphingomonadales</taxon>
        <taxon>Sphingomonadaceae</taxon>
        <taxon>Novosphingobium</taxon>
    </lineage>
</organism>
<evidence type="ECO:0000256" key="2">
    <source>
        <dbReference type="ARBA" id="ARBA00022692"/>
    </source>
</evidence>
<dbReference type="PANTHER" id="PTHR30566">
    <property type="entry name" value="YNAI-RELATED MECHANOSENSITIVE ION CHANNEL"/>
    <property type="match status" value="1"/>
</dbReference>
<dbReference type="GO" id="GO:0016020">
    <property type="term" value="C:membrane"/>
    <property type="evidence" value="ECO:0007669"/>
    <property type="project" value="UniProtKB-SubCell"/>
</dbReference>
<evidence type="ECO:0000256" key="5">
    <source>
        <dbReference type="SAM" id="Phobius"/>
    </source>
</evidence>
<protein>
    <submittedName>
        <fullName evidence="7">Mechanosensitive ion channel protein MscS</fullName>
    </submittedName>
</protein>
<dbReference type="Gene3D" id="2.30.30.60">
    <property type="match status" value="1"/>
</dbReference>
<dbReference type="Gene3D" id="1.10.287.1260">
    <property type="match status" value="1"/>
</dbReference>
<dbReference type="PANTHER" id="PTHR30566:SF25">
    <property type="entry name" value="INNER MEMBRANE PROTEIN"/>
    <property type="match status" value="1"/>
</dbReference>
<dbReference type="GO" id="GO:0008381">
    <property type="term" value="F:mechanosensitive monoatomic ion channel activity"/>
    <property type="evidence" value="ECO:0007669"/>
    <property type="project" value="UniProtKB-ARBA"/>
</dbReference>
<keyword evidence="2 5" id="KW-0812">Transmembrane</keyword>
<dbReference type="RefSeq" id="WP_189542691.1">
    <property type="nucleotide sequence ID" value="NZ_BMZD01000009.1"/>
</dbReference>
<dbReference type="InterPro" id="IPR023408">
    <property type="entry name" value="MscS_beta-dom_sf"/>
</dbReference>
<dbReference type="InterPro" id="IPR006685">
    <property type="entry name" value="MscS_channel_2nd"/>
</dbReference>
<dbReference type="SUPFAM" id="SSF50182">
    <property type="entry name" value="Sm-like ribonucleoproteins"/>
    <property type="match status" value="1"/>
</dbReference>
<evidence type="ECO:0000256" key="3">
    <source>
        <dbReference type="ARBA" id="ARBA00022989"/>
    </source>
</evidence>
<dbReference type="InterPro" id="IPR010920">
    <property type="entry name" value="LSM_dom_sf"/>
</dbReference>
<dbReference type="Proteomes" id="UP000634139">
    <property type="component" value="Unassembled WGS sequence"/>
</dbReference>
<gene>
    <name evidence="7" type="ORF">GCM10011617_28330</name>
</gene>
<proteinExistence type="predicted"/>
<keyword evidence="3 5" id="KW-1133">Transmembrane helix</keyword>
<sequence length="347" mass="37389">MQAKLPSGDQVLGWSEVLTLSGVHLGIAIGAALALHLALFFLLDRAARMSVSTADELVFGRLRHPLRWAMVAVAISIAAENDALIARVWDMAGRFIVPALLGWTAFALVKAFAGVLETHAAAGEDAITARSRRTRIAIFSRSAGFLVVFVTVALMLFAIPSVRNVGVTLMASAGFATLAFGMAAQPALKSLIAGIQIALTEPIRIGDFVVIDGESGRVEDIRLSYVVIRTADERRIIVPTSKFLDASFQNWTRVGLGITGSVVLPVRPGSEIAPIRRAYEAALAAHPDWDKRTAALQVSEARVGSVELKLVMSADGPTELARLRHAMREAMLEWLRERMPDALCTDT</sequence>
<dbReference type="EMBL" id="BMZD01000009">
    <property type="protein sequence ID" value="GHA05704.1"/>
    <property type="molecule type" value="Genomic_DNA"/>
</dbReference>
<feature type="transmembrane region" description="Helical" evidence="5">
    <location>
        <begin position="136"/>
        <end position="159"/>
    </location>
</feature>
<dbReference type="AlphaFoldDB" id="A0A918RPL6"/>
<comment type="subcellular location">
    <subcellularLocation>
        <location evidence="1">Membrane</location>
    </subcellularLocation>
</comment>
<keyword evidence="8" id="KW-1185">Reference proteome</keyword>
<feature type="transmembrane region" description="Helical" evidence="5">
    <location>
        <begin position="20"/>
        <end position="43"/>
    </location>
</feature>
<accession>A0A918RPL6</accession>
<reference evidence="7" key="1">
    <citation type="journal article" date="2014" name="Int. J. Syst. Evol. Microbiol.">
        <title>Complete genome sequence of Corynebacterium casei LMG S-19264T (=DSM 44701T), isolated from a smear-ripened cheese.</title>
        <authorList>
            <consortium name="US DOE Joint Genome Institute (JGI-PGF)"/>
            <person name="Walter F."/>
            <person name="Albersmeier A."/>
            <person name="Kalinowski J."/>
            <person name="Ruckert C."/>
        </authorList>
    </citation>
    <scope>NUCLEOTIDE SEQUENCE</scope>
    <source>
        <strain evidence="7">KCTC 32422</strain>
    </source>
</reference>
<name>A0A918RPL6_9SPHN</name>
<feature type="domain" description="Mechanosensitive ion channel MscS" evidence="6">
    <location>
        <begin position="188"/>
        <end position="253"/>
    </location>
</feature>
<feature type="transmembrane region" description="Helical" evidence="5">
    <location>
        <begin position="165"/>
        <end position="184"/>
    </location>
</feature>
<keyword evidence="4 5" id="KW-0472">Membrane</keyword>
<dbReference type="Pfam" id="PF00924">
    <property type="entry name" value="MS_channel_2nd"/>
    <property type="match status" value="1"/>
</dbReference>
<evidence type="ECO:0000256" key="1">
    <source>
        <dbReference type="ARBA" id="ARBA00004370"/>
    </source>
</evidence>
<comment type="caution">
    <text evidence="7">The sequence shown here is derived from an EMBL/GenBank/DDBJ whole genome shotgun (WGS) entry which is preliminary data.</text>
</comment>
<feature type="transmembrane region" description="Helical" evidence="5">
    <location>
        <begin position="95"/>
        <end position="116"/>
    </location>
</feature>
<evidence type="ECO:0000256" key="4">
    <source>
        <dbReference type="ARBA" id="ARBA00023136"/>
    </source>
</evidence>
<evidence type="ECO:0000313" key="7">
    <source>
        <dbReference type="EMBL" id="GHA05704.1"/>
    </source>
</evidence>